<keyword evidence="2" id="KW-1185">Reference proteome</keyword>
<dbReference type="STRING" id="246200.SPO0646"/>
<dbReference type="EMBL" id="CP000031">
    <property type="protein sequence ID" value="AAV93954.1"/>
    <property type="molecule type" value="Genomic_DNA"/>
</dbReference>
<proteinExistence type="predicted"/>
<gene>
    <name evidence="1" type="ordered locus">SPO0646</name>
</gene>
<dbReference type="AlphaFoldDB" id="Q5LVQ4"/>
<reference evidence="1 2" key="1">
    <citation type="journal article" date="2004" name="Nature">
        <title>Genome sequence of Silicibacter pomeroyi reveals adaptations to the marine environment.</title>
        <authorList>
            <person name="Moran M.A."/>
            <person name="Buchan A."/>
            <person name="Gonzalez J.M."/>
            <person name="Heidelberg J.F."/>
            <person name="Whitman W.B."/>
            <person name="Kiene R.P."/>
            <person name="Henriksen J.R."/>
            <person name="King G.M."/>
            <person name="Belas R."/>
            <person name="Fuqua C."/>
            <person name="Brinkac L."/>
            <person name="Lewis M."/>
            <person name="Johri S."/>
            <person name="Weaver B."/>
            <person name="Pai G."/>
            <person name="Eisen J.A."/>
            <person name="Rahe E."/>
            <person name="Sheldon W.M."/>
            <person name="Ye W."/>
            <person name="Miller T.R."/>
            <person name="Carlton J."/>
            <person name="Rasko D.A."/>
            <person name="Paulsen I.T."/>
            <person name="Ren Q."/>
            <person name="Daugherty S.C."/>
            <person name="Deboy R.T."/>
            <person name="Dodson R.J."/>
            <person name="Durkin A.S."/>
            <person name="Madupu R."/>
            <person name="Nelson W.C."/>
            <person name="Sullivan S.A."/>
            <person name="Rosovitz M.J."/>
            <person name="Haft D.H."/>
            <person name="Selengut J."/>
            <person name="Ward N."/>
        </authorList>
    </citation>
    <scope>NUCLEOTIDE SEQUENCE [LARGE SCALE GENOMIC DNA]</scope>
    <source>
        <strain evidence="2">ATCC 700808 / DSM 15171 / DSS-3</strain>
    </source>
</reference>
<dbReference type="KEGG" id="sil:SPO0646"/>
<dbReference type="HOGENOM" id="CLU_142787_0_0_5"/>
<reference evidence="1 2" key="2">
    <citation type="journal article" date="2014" name="Stand. Genomic Sci.">
        <title>An updated genome annotation for the model marine bacterium Ruegeria pomeroyi DSS-3.</title>
        <authorList>
            <person name="Rivers A.R."/>
            <person name="Smith C.B."/>
            <person name="Moran M.A."/>
        </authorList>
    </citation>
    <scope>GENOME REANNOTATION</scope>
    <source>
        <strain evidence="2">ATCC 700808 / DSM 15171 / DSS-3</strain>
    </source>
</reference>
<dbReference type="eggNOG" id="ENOG5031ANF">
    <property type="taxonomic scope" value="Bacteria"/>
</dbReference>
<evidence type="ECO:0000313" key="2">
    <source>
        <dbReference type="Proteomes" id="UP000001023"/>
    </source>
</evidence>
<protein>
    <submittedName>
        <fullName evidence="1">Uncharacterized protein</fullName>
    </submittedName>
</protein>
<dbReference type="Proteomes" id="UP000001023">
    <property type="component" value="Chromosome"/>
</dbReference>
<dbReference type="PaxDb" id="246200-SPO0646"/>
<organism evidence="1 2">
    <name type="scientific">Ruegeria pomeroyi (strain ATCC 700808 / DSM 15171 / DSS-3)</name>
    <name type="common">Silicibacter pomeroyi</name>
    <dbReference type="NCBI Taxonomy" id="246200"/>
    <lineage>
        <taxon>Bacteria</taxon>
        <taxon>Pseudomonadati</taxon>
        <taxon>Pseudomonadota</taxon>
        <taxon>Alphaproteobacteria</taxon>
        <taxon>Rhodobacterales</taxon>
        <taxon>Roseobacteraceae</taxon>
        <taxon>Ruegeria</taxon>
    </lineage>
</organism>
<evidence type="ECO:0000313" key="1">
    <source>
        <dbReference type="EMBL" id="AAV93954.1"/>
    </source>
</evidence>
<name>Q5LVQ4_RUEPO</name>
<sequence>MKPMSSPDRTCPSARCAPGNQLLGVKGPDGHVRHLRSSMTIDADFVETASAHGKPEARMRFSSPCATSGCAQWTGSRCGVIDHVLSHLEQAQVPLADHLPPCPIRASCRWFDQTGEIACRACSMVITDQSAIAAE</sequence>
<accession>Q5LVQ4</accession>